<sequence>MSHHTRYPNLHQLVGDSVSQLSTEVAQRVEDMLSRPDGLMPILMAQMDVDGFTADAARRAGLKPAQPGTPAGLRHTVAGISTLTRMMYAAHIARTRGGPLQVVPSDAVEGLLLAARELTCYAQQQLQAEMARGAATLH</sequence>
<organism evidence="1 2">
    <name type="scientific">Stenotrophomonas beteli</name>
    <dbReference type="NCBI Taxonomy" id="3384461"/>
    <lineage>
        <taxon>Bacteria</taxon>
        <taxon>Pseudomonadati</taxon>
        <taxon>Pseudomonadota</taxon>
        <taxon>Gammaproteobacteria</taxon>
        <taxon>Lysobacterales</taxon>
        <taxon>Lysobacteraceae</taxon>
        <taxon>Stenotrophomonas</taxon>
        <taxon>Stenotrophomonas maltophilia group</taxon>
    </lineage>
</organism>
<proteinExistence type="predicted"/>
<keyword evidence="2" id="KW-1185">Reference proteome</keyword>
<dbReference type="Proteomes" id="UP000051757">
    <property type="component" value="Unassembled WGS sequence"/>
</dbReference>
<accession>A0A0R0AYM3</accession>
<name>A0A0R0AYM3_9GAMM</name>
<dbReference type="EMBL" id="LLXV01000099">
    <property type="protein sequence ID" value="KRG46545.1"/>
    <property type="molecule type" value="Genomic_DNA"/>
</dbReference>
<protein>
    <submittedName>
        <fullName evidence="1">Uncharacterized protein</fullName>
    </submittedName>
</protein>
<evidence type="ECO:0000313" key="2">
    <source>
        <dbReference type="Proteomes" id="UP000051757"/>
    </source>
</evidence>
<gene>
    <name evidence="1" type="ORF">ARC23_03780</name>
</gene>
<evidence type="ECO:0000313" key="1">
    <source>
        <dbReference type="EMBL" id="KRG46545.1"/>
    </source>
</evidence>
<comment type="caution">
    <text evidence="1">The sequence shown here is derived from an EMBL/GenBank/DDBJ whole genome shotgun (WGS) entry which is preliminary data.</text>
</comment>
<reference evidence="1 2" key="1">
    <citation type="journal article" date="2016" name="Front. Microbiol.">
        <title>Genome Sequence of Type Strains of Genus Stenotrophomonas.</title>
        <authorList>
            <person name="Patil P.P."/>
            <person name="Midha S."/>
            <person name="Kumar S."/>
            <person name="Patil P.B."/>
        </authorList>
    </citation>
    <scope>NUCLEOTIDE SEQUENCE [LARGE SCALE GENOMIC DNA]</scope>
    <source>
        <strain evidence="1 2">LMG 978</strain>
    </source>
</reference>
<dbReference type="OrthoDB" id="6052896at2"/>
<dbReference type="AlphaFoldDB" id="A0A0R0AYM3"/>